<keyword evidence="2" id="KW-1133">Transmembrane helix</keyword>
<dbReference type="AlphaFoldDB" id="A0A167ES02"/>
<accession>A0A167ES02</accession>
<dbReference type="PANTHER" id="PTHR36168:SF1">
    <property type="entry name" value="ORC1-LIKE AAA ATPASE DOMAIN-CONTAINING PROTEIN"/>
    <property type="match status" value="1"/>
</dbReference>
<dbReference type="Proteomes" id="UP000189580">
    <property type="component" value="Chromosome b"/>
</dbReference>
<feature type="compositionally biased region" description="Basic and acidic residues" evidence="1">
    <location>
        <begin position="71"/>
        <end position="80"/>
    </location>
</feature>
<sequence length="168" mass="18709">MLRHYNHLLRAVKVAPSVQVRYTQPLLFGGIAGKLSPWNSTCRGFSSTNSRSMIPVAPIPFDDPLGGDEEDPKKKKDSKKETGRGYDIFMKCLETAGIMVASLSMLGLAGLIYHRTYKERALTKMSNAFTEGNPAFELSMHQNGEDDRNDWLVPASTYSYNMIQLTAS</sequence>
<protein>
    <submittedName>
        <fullName evidence="3">Uncharacterized protein</fullName>
    </submittedName>
</protein>
<dbReference type="RefSeq" id="XP_018736876.1">
    <property type="nucleotide sequence ID" value="XM_018878908.1"/>
</dbReference>
<evidence type="ECO:0000256" key="2">
    <source>
        <dbReference type="SAM" id="Phobius"/>
    </source>
</evidence>
<name>A0A167ES02_9ASCO</name>
<dbReference type="GeneID" id="30033848"/>
<feature type="transmembrane region" description="Helical" evidence="2">
    <location>
        <begin position="96"/>
        <end position="114"/>
    </location>
</feature>
<organism evidence="3 4">
    <name type="scientific">Sugiyamaella lignohabitans</name>
    <dbReference type="NCBI Taxonomy" id="796027"/>
    <lineage>
        <taxon>Eukaryota</taxon>
        <taxon>Fungi</taxon>
        <taxon>Dikarya</taxon>
        <taxon>Ascomycota</taxon>
        <taxon>Saccharomycotina</taxon>
        <taxon>Dipodascomycetes</taxon>
        <taxon>Dipodascales</taxon>
        <taxon>Trichomonascaceae</taxon>
        <taxon>Sugiyamaella</taxon>
    </lineage>
</organism>
<dbReference type="PANTHER" id="PTHR36168">
    <property type="entry name" value="CHROMOSOME 1, WHOLE GENOME SHOTGUN SEQUENCE"/>
    <property type="match status" value="1"/>
</dbReference>
<evidence type="ECO:0000313" key="4">
    <source>
        <dbReference type="Proteomes" id="UP000189580"/>
    </source>
</evidence>
<gene>
    <name evidence="3" type="ORF">AWJ20_1987</name>
</gene>
<keyword evidence="2" id="KW-0472">Membrane</keyword>
<reference evidence="3 4" key="1">
    <citation type="submission" date="2016-02" db="EMBL/GenBank/DDBJ databases">
        <title>Complete genome sequence and transcriptome regulation of the pentose utilising yeast Sugiyamaella lignohabitans.</title>
        <authorList>
            <person name="Bellasio M."/>
            <person name="Peymann A."/>
            <person name="Valli M."/>
            <person name="Sipitzky M."/>
            <person name="Graf A."/>
            <person name="Sauer M."/>
            <person name="Marx H."/>
            <person name="Mattanovich D."/>
        </authorList>
    </citation>
    <scope>NUCLEOTIDE SEQUENCE [LARGE SCALE GENOMIC DNA]</scope>
    <source>
        <strain evidence="3 4">CBS 10342</strain>
    </source>
</reference>
<proteinExistence type="predicted"/>
<dbReference type="KEGG" id="slb:AWJ20_1987"/>
<keyword evidence="2" id="KW-0812">Transmembrane</keyword>
<evidence type="ECO:0000256" key="1">
    <source>
        <dbReference type="SAM" id="MobiDB-lite"/>
    </source>
</evidence>
<keyword evidence="4" id="KW-1185">Reference proteome</keyword>
<feature type="region of interest" description="Disordered" evidence="1">
    <location>
        <begin position="47"/>
        <end position="80"/>
    </location>
</feature>
<evidence type="ECO:0000313" key="3">
    <source>
        <dbReference type="EMBL" id="ANB14399.1"/>
    </source>
</evidence>
<dbReference type="EMBL" id="CP014503">
    <property type="protein sequence ID" value="ANB14399.1"/>
    <property type="molecule type" value="Genomic_DNA"/>
</dbReference>